<reference evidence="2" key="1">
    <citation type="journal article" date="2020" name="bioRxiv">
        <title>Chromosome-level reference genome of the European wasp spider Argiope bruennichi: a resource for studies on range expansion and evolutionary adaptation.</title>
        <authorList>
            <person name="Sheffer M.M."/>
            <person name="Hoppe A."/>
            <person name="Krehenwinkel H."/>
            <person name="Uhl G."/>
            <person name="Kuss A.W."/>
            <person name="Jensen L."/>
            <person name="Jensen C."/>
            <person name="Gillespie R.G."/>
            <person name="Hoff K.J."/>
            <person name="Prost S."/>
        </authorList>
    </citation>
    <scope>NUCLEOTIDE SEQUENCE</scope>
</reference>
<keyword evidence="3" id="KW-1185">Reference proteome</keyword>
<dbReference type="AlphaFoldDB" id="A0A8T0EJB6"/>
<comment type="caution">
    <text evidence="2">The sequence shown here is derived from an EMBL/GenBank/DDBJ whole genome shotgun (WGS) entry which is preliminary data.</text>
</comment>
<dbReference type="InterPro" id="IPR000210">
    <property type="entry name" value="BTB/POZ_dom"/>
</dbReference>
<name>A0A8T0EJB6_ARGBR</name>
<evidence type="ECO:0000259" key="1">
    <source>
        <dbReference type="PROSITE" id="PS50097"/>
    </source>
</evidence>
<dbReference type="Proteomes" id="UP000807504">
    <property type="component" value="Unassembled WGS sequence"/>
</dbReference>
<dbReference type="EMBL" id="JABXBU010002227">
    <property type="protein sequence ID" value="KAF8773668.1"/>
    <property type="molecule type" value="Genomic_DNA"/>
</dbReference>
<dbReference type="SUPFAM" id="SSF54695">
    <property type="entry name" value="POZ domain"/>
    <property type="match status" value="1"/>
</dbReference>
<organism evidence="2 3">
    <name type="scientific">Argiope bruennichi</name>
    <name type="common">Wasp spider</name>
    <name type="synonym">Aranea bruennichi</name>
    <dbReference type="NCBI Taxonomy" id="94029"/>
    <lineage>
        <taxon>Eukaryota</taxon>
        <taxon>Metazoa</taxon>
        <taxon>Ecdysozoa</taxon>
        <taxon>Arthropoda</taxon>
        <taxon>Chelicerata</taxon>
        <taxon>Arachnida</taxon>
        <taxon>Araneae</taxon>
        <taxon>Araneomorphae</taxon>
        <taxon>Entelegynae</taxon>
        <taxon>Araneoidea</taxon>
        <taxon>Araneidae</taxon>
        <taxon>Argiope</taxon>
    </lineage>
</organism>
<gene>
    <name evidence="2" type="ORF">HNY73_016305</name>
</gene>
<feature type="domain" description="BTB" evidence="1">
    <location>
        <begin position="147"/>
        <end position="192"/>
    </location>
</feature>
<dbReference type="PANTHER" id="PTHR24413">
    <property type="entry name" value="SPECKLE-TYPE POZ PROTEIN"/>
    <property type="match status" value="1"/>
</dbReference>
<accession>A0A8T0EJB6</accession>
<dbReference type="PROSITE" id="PS50097">
    <property type="entry name" value="BTB"/>
    <property type="match status" value="1"/>
</dbReference>
<proteinExistence type="predicted"/>
<dbReference type="Pfam" id="PF00651">
    <property type="entry name" value="BTB"/>
    <property type="match status" value="1"/>
</dbReference>
<protein>
    <recommendedName>
        <fullName evidence="1">BTB domain-containing protein</fullName>
    </recommendedName>
</protein>
<reference evidence="2" key="2">
    <citation type="submission" date="2020-06" db="EMBL/GenBank/DDBJ databases">
        <authorList>
            <person name="Sheffer M."/>
        </authorList>
    </citation>
    <scope>NUCLEOTIDE SEQUENCE</scope>
</reference>
<evidence type="ECO:0000313" key="2">
    <source>
        <dbReference type="EMBL" id="KAF8773668.1"/>
    </source>
</evidence>
<sequence>MRFPIKWKPDYNKFCKLDRDSLYSILPLSQEWSLKCIWAKDRSGLVKPNTIEIWRNSTIGDASIAGTLCILYGQDCLLEKCFNRSISAGYDYTVIEFDYDFDVHCTEKIFFINGHVKISEKDTETGAFADLSDDFGCLIGANAPYFSDVKLKCGTCIMPAHKNILCARSPVFAAMFLSPMKKCKANDVDSGV</sequence>
<dbReference type="InterPro" id="IPR011333">
    <property type="entry name" value="SKP1/BTB/POZ_sf"/>
</dbReference>
<evidence type="ECO:0000313" key="3">
    <source>
        <dbReference type="Proteomes" id="UP000807504"/>
    </source>
</evidence>
<dbReference type="Gene3D" id="3.30.710.10">
    <property type="entry name" value="Potassium Channel Kv1.1, Chain A"/>
    <property type="match status" value="1"/>
</dbReference>
<dbReference type="CDD" id="cd18186">
    <property type="entry name" value="BTB_POZ_ZBTB_KLHL-like"/>
    <property type="match status" value="1"/>
</dbReference>